<gene>
    <name evidence="2" type="ORF">BJ508DRAFT_320807</name>
</gene>
<evidence type="ECO:0000259" key="1">
    <source>
        <dbReference type="Pfam" id="PF09994"/>
    </source>
</evidence>
<accession>A0A3N4ISW1</accession>
<dbReference type="PANTHER" id="PTHR33840">
    <property type="match status" value="1"/>
</dbReference>
<evidence type="ECO:0000313" key="2">
    <source>
        <dbReference type="EMBL" id="RPA87818.1"/>
    </source>
</evidence>
<dbReference type="InterPro" id="IPR029058">
    <property type="entry name" value="AB_hydrolase_fold"/>
</dbReference>
<reference evidence="2 3" key="1">
    <citation type="journal article" date="2018" name="Nat. Ecol. Evol.">
        <title>Pezizomycetes genomes reveal the molecular basis of ectomycorrhizal truffle lifestyle.</title>
        <authorList>
            <person name="Murat C."/>
            <person name="Payen T."/>
            <person name="Noel B."/>
            <person name="Kuo A."/>
            <person name="Morin E."/>
            <person name="Chen J."/>
            <person name="Kohler A."/>
            <person name="Krizsan K."/>
            <person name="Balestrini R."/>
            <person name="Da Silva C."/>
            <person name="Montanini B."/>
            <person name="Hainaut M."/>
            <person name="Levati E."/>
            <person name="Barry K.W."/>
            <person name="Belfiori B."/>
            <person name="Cichocki N."/>
            <person name="Clum A."/>
            <person name="Dockter R.B."/>
            <person name="Fauchery L."/>
            <person name="Guy J."/>
            <person name="Iotti M."/>
            <person name="Le Tacon F."/>
            <person name="Lindquist E.A."/>
            <person name="Lipzen A."/>
            <person name="Malagnac F."/>
            <person name="Mello A."/>
            <person name="Molinier V."/>
            <person name="Miyauchi S."/>
            <person name="Poulain J."/>
            <person name="Riccioni C."/>
            <person name="Rubini A."/>
            <person name="Sitrit Y."/>
            <person name="Splivallo R."/>
            <person name="Traeger S."/>
            <person name="Wang M."/>
            <person name="Zifcakova L."/>
            <person name="Wipf D."/>
            <person name="Zambonelli A."/>
            <person name="Paolocci F."/>
            <person name="Nowrousian M."/>
            <person name="Ottonello S."/>
            <person name="Baldrian P."/>
            <person name="Spatafora J.W."/>
            <person name="Henrissat B."/>
            <person name="Nagy L.G."/>
            <person name="Aury J.M."/>
            <person name="Wincker P."/>
            <person name="Grigoriev I.V."/>
            <person name="Bonfante P."/>
            <person name="Martin F.M."/>
        </authorList>
    </citation>
    <scope>NUCLEOTIDE SEQUENCE [LARGE SCALE GENOMIC DNA]</scope>
    <source>
        <strain evidence="2 3">RN42</strain>
    </source>
</reference>
<sequence>MSEQKRLILLCDGTGNSASRRNERSTNVKRMLDILTPTYEGVKSLCTDPENHVKKLNLRSCKVCPITTFTGQQVVYYQSGVGTSTDMGDFSLNYAKGTGSGINDNILDAYNWLANNYQDGDEIFIFGFSRGAFTARVVANLVIQLGLFWKNRMYMLAKAWAQYTKDVQENWNYFVKQLWDKHYQFTRPVSIRVLGVWDTVGAVGVPDYMPTWMNTHKFHQANVLNGIDFVFHALAIDEYRRTFGPTLFYLPKHLDSTNRRTYPNSYTGVLEPFPDIDTVLKQCWFSGSHSNVGGSYPSEHIADITLAWMVDQCNIYGNVLSFDPMALYLIVERHRQPSKNILNLYKENPGKYPGYGCGSVYNSFKGNAFLTWQYRAPGLYSPGYQPGPAGVHPCTPTDADKIKWTDYDPSIISTYVEMIPKVKLPKESSFSNLTSSASWENGFHAVRRILPAFGNQQIQDEKERIAEGTASYKQMQEELILKKPETRLLLPLEASLVADDSPYDDPFKRKFCTNLECCHPARQGRYQRKKLLISSINKEIKPKEVLFPVLETDRIFATHETIHASVFARYRQHAIHTATEKAKQEKLDADMADFQNCKTYVPVSITDWNPGALKPFMYDEMDAPESLPKKPHTGDPDFTRYRRDEIFPGGPIIWTGRCPKSKLYFEILEEPDSLYEGLPSFEEICEVNNLKPGEDNRLYWSVKRLQIMVNNMILKLVSSLLPVQLKKVEDLTPEELKKRYMDALYLDDDFDVRYEPDMRYKREKHWEDIKDKEDGLRIAEALNWANQIEKAYKGRRFAAVY</sequence>
<dbReference type="PANTHER" id="PTHR33840:SF1">
    <property type="entry name" value="TLE1 PHOSPHOLIPASE DOMAIN-CONTAINING PROTEIN"/>
    <property type="match status" value="1"/>
</dbReference>
<dbReference type="InterPro" id="IPR018712">
    <property type="entry name" value="Tle1-like_cat"/>
</dbReference>
<dbReference type="OrthoDB" id="3057168at2759"/>
<organism evidence="2 3">
    <name type="scientific">Ascobolus immersus RN42</name>
    <dbReference type="NCBI Taxonomy" id="1160509"/>
    <lineage>
        <taxon>Eukaryota</taxon>
        <taxon>Fungi</taxon>
        <taxon>Dikarya</taxon>
        <taxon>Ascomycota</taxon>
        <taxon>Pezizomycotina</taxon>
        <taxon>Pezizomycetes</taxon>
        <taxon>Pezizales</taxon>
        <taxon>Ascobolaceae</taxon>
        <taxon>Ascobolus</taxon>
    </lineage>
</organism>
<keyword evidence="3" id="KW-1185">Reference proteome</keyword>
<name>A0A3N4ISW1_ASCIM</name>
<proteinExistence type="predicted"/>
<dbReference type="EMBL" id="ML119646">
    <property type="protein sequence ID" value="RPA87818.1"/>
    <property type="molecule type" value="Genomic_DNA"/>
</dbReference>
<dbReference type="Pfam" id="PF09994">
    <property type="entry name" value="T6SS_Tle1-like_cat"/>
    <property type="match status" value="1"/>
</dbReference>
<dbReference type="SUPFAM" id="SSF53474">
    <property type="entry name" value="alpha/beta-Hydrolases"/>
    <property type="match status" value="1"/>
</dbReference>
<evidence type="ECO:0000313" key="3">
    <source>
        <dbReference type="Proteomes" id="UP000275078"/>
    </source>
</evidence>
<dbReference type="STRING" id="1160509.A0A3N4ISW1"/>
<feature type="domain" description="T6SS Phospholipase effector Tle1-like catalytic" evidence="1">
    <location>
        <begin position="5"/>
        <end position="312"/>
    </location>
</feature>
<protein>
    <recommendedName>
        <fullName evidence="1">T6SS Phospholipase effector Tle1-like catalytic domain-containing protein</fullName>
    </recommendedName>
</protein>
<dbReference type="AlphaFoldDB" id="A0A3N4ISW1"/>
<dbReference type="Proteomes" id="UP000275078">
    <property type="component" value="Unassembled WGS sequence"/>
</dbReference>